<dbReference type="GO" id="GO:0046933">
    <property type="term" value="F:proton-transporting ATP synthase activity, rotational mechanism"/>
    <property type="evidence" value="ECO:0007669"/>
    <property type="project" value="TreeGrafter"/>
</dbReference>
<dbReference type="HOGENOM" id="CLU_122989_1_0_1"/>
<keyword evidence="3" id="KW-1185">Reference proteome</keyword>
<dbReference type="InParanoid" id="K0KSB5"/>
<feature type="compositionally biased region" description="Acidic residues" evidence="1">
    <location>
        <begin position="99"/>
        <end position="117"/>
    </location>
</feature>
<proteinExistence type="predicted"/>
<organism evidence="2 3">
    <name type="scientific">Wickerhamomyces ciferrii (strain ATCC 14091 / BCRC 22168 / CBS 111 / JCM 3599 / NBRC 0793 / NRRL Y-1031 F-60-10)</name>
    <name type="common">Yeast</name>
    <name type="synonym">Pichia ciferrii</name>
    <dbReference type="NCBI Taxonomy" id="1206466"/>
    <lineage>
        <taxon>Eukaryota</taxon>
        <taxon>Fungi</taxon>
        <taxon>Dikarya</taxon>
        <taxon>Ascomycota</taxon>
        <taxon>Saccharomycotina</taxon>
        <taxon>Saccharomycetes</taxon>
        <taxon>Phaffomycetales</taxon>
        <taxon>Wickerhamomycetaceae</taxon>
        <taxon>Wickerhamomyces</taxon>
    </lineage>
</organism>
<feature type="region of interest" description="Disordered" evidence="1">
    <location>
        <begin position="81"/>
        <end position="117"/>
    </location>
</feature>
<evidence type="ECO:0000256" key="1">
    <source>
        <dbReference type="SAM" id="MobiDB-lite"/>
    </source>
</evidence>
<dbReference type="InterPro" id="IPR019711">
    <property type="entry name" value="ATP_synth_F0_suH"/>
</dbReference>
<dbReference type="AlphaFoldDB" id="K0KSB5"/>
<dbReference type="Pfam" id="PF10775">
    <property type="entry name" value="ATP_sub_h"/>
    <property type="match status" value="1"/>
</dbReference>
<name>K0KSB5_WICCF</name>
<evidence type="ECO:0000313" key="2">
    <source>
        <dbReference type="EMBL" id="CCH44897.1"/>
    </source>
</evidence>
<reference evidence="2 3" key="1">
    <citation type="journal article" date="2012" name="Eukaryot. Cell">
        <title>Draft genome sequence of Wickerhamomyces ciferrii NRRL Y-1031 F-60-10.</title>
        <authorList>
            <person name="Schneider J."/>
            <person name="Andrea H."/>
            <person name="Blom J."/>
            <person name="Jaenicke S."/>
            <person name="Ruckert C."/>
            <person name="Schorsch C."/>
            <person name="Szczepanowski R."/>
            <person name="Farwick M."/>
            <person name="Goesmann A."/>
            <person name="Puhler A."/>
            <person name="Schaffer S."/>
            <person name="Tauch A."/>
            <person name="Kohler T."/>
            <person name="Brinkrolf K."/>
        </authorList>
    </citation>
    <scope>NUCLEOTIDE SEQUENCE [LARGE SCALE GENOMIC DNA]</scope>
    <source>
        <strain evidence="3">ATCC 14091 / BCRC 22168 / CBS 111 / JCM 3599 / NBRC 0793 / NRRL Y-1031 F-60-10</strain>
    </source>
</reference>
<dbReference type="EMBL" id="CAIF01000164">
    <property type="protein sequence ID" value="CCH44897.1"/>
    <property type="molecule type" value="Genomic_DNA"/>
</dbReference>
<dbReference type="FunCoup" id="K0KSB5">
    <property type="interactions" value="131"/>
</dbReference>
<comment type="caution">
    <text evidence="2">The sequence shown here is derived from an EMBL/GenBank/DDBJ whole genome shotgun (WGS) entry which is preliminary data.</text>
</comment>
<gene>
    <name evidence="2" type="ORF">BN7_4466</name>
</gene>
<accession>K0KSB5</accession>
<sequence>MFSLAKRSLVSKISTRSFSSIPARKNVISDLYVKELKGFKPTPLTAQDAEGSVKPWKAPAAPRTPGLEADAATQLNEYESAPVEVDSAPVANEGATESTGEDDWFVLEEDPVEENHH</sequence>
<evidence type="ECO:0000313" key="3">
    <source>
        <dbReference type="Proteomes" id="UP000009328"/>
    </source>
</evidence>
<dbReference type="STRING" id="1206466.K0KSB5"/>
<feature type="region of interest" description="Disordered" evidence="1">
    <location>
        <begin position="43"/>
        <end position="66"/>
    </location>
</feature>
<dbReference type="PANTHER" id="PTHR28207:SF1">
    <property type="entry name" value="ATP SYNTHASE SUBUNIT H, MITOCHONDRIAL"/>
    <property type="match status" value="1"/>
</dbReference>
<dbReference type="eggNOG" id="ENOG502SDW5">
    <property type="taxonomic scope" value="Eukaryota"/>
</dbReference>
<protein>
    <submittedName>
        <fullName evidence="2">ATP synthase subunit H, mitochondrial</fullName>
    </submittedName>
</protein>
<dbReference type="Proteomes" id="UP000009328">
    <property type="component" value="Unassembled WGS sequence"/>
</dbReference>
<dbReference type="PANTHER" id="PTHR28207">
    <property type="entry name" value="ATP SYNTHASE SUBUNIT H, MITOCHONDRIAL"/>
    <property type="match status" value="1"/>
</dbReference>